<dbReference type="PANTHER" id="PTHR23026">
    <property type="entry name" value="NADPH NITROREDUCTASE"/>
    <property type="match status" value="1"/>
</dbReference>
<evidence type="ECO:0000256" key="2">
    <source>
        <dbReference type="ARBA" id="ARBA00022643"/>
    </source>
</evidence>
<dbReference type="Gene3D" id="3.40.109.10">
    <property type="entry name" value="NADH Oxidase"/>
    <property type="match status" value="1"/>
</dbReference>
<dbReference type="EMBL" id="BNCI01000001">
    <property type="protein sequence ID" value="GHF12165.1"/>
    <property type="molecule type" value="Genomic_DNA"/>
</dbReference>
<sequence>MNTSNFVPLEGFEMVSDEDMARRAHDFFETMKRRRTVRDFSDAPVSREVIEQAILTAGRAPSGANKQPWHFAAISSADMKSKIREAAEEEERAFYGGRASETWLKDLEVFETDANKPFLEIAPWLIVVFREQYGVSEDDGSRTNNYYVPESVGIACGFLLASLHQAGLATLTHTPSPMNFLGEICGRPKNEKATMLIVTGRPADNCKVPPISKKSLDEISSWL</sequence>
<dbReference type="InterPro" id="IPR029479">
    <property type="entry name" value="Nitroreductase"/>
</dbReference>
<gene>
    <name evidence="5" type="ORF">GCM10017044_02600</name>
</gene>
<dbReference type="CDD" id="cd02144">
    <property type="entry name" value="iodotyrosine_dehalogenase"/>
    <property type="match status" value="1"/>
</dbReference>
<dbReference type="AlphaFoldDB" id="A0A919AJA4"/>
<dbReference type="RefSeq" id="WP_191249757.1">
    <property type="nucleotide sequence ID" value="NZ_BNCI01000001.1"/>
</dbReference>
<comment type="caution">
    <text evidence="5">The sequence shown here is derived from an EMBL/GenBank/DDBJ whole genome shotgun (WGS) entry which is preliminary data.</text>
</comment>
<keyword evidence="3" id="KW-0560">Oxidoreductase</keyword>
<evidence type="ECO:0000256" key="1">
    <source>
        <dbReference type="ARBA" id="ARBA00022630"/>
    </source>
</evidence>
<accession>A0A919AJA4</accession>
<evidence type="ECO:0000259" key="4">
    <source>
        <dbReference type="Pfam" id="PF00881"/>
    </source>
</evidence>
<keyword evidence="6" id="KW-1185">Reference proteome</keyword>
<feature type="domain" description="Nitroreductase" evidence="4">
    <location>
        <begin position="32"/>
        <end position="200"/>
    </location>
</feature>
<keyword evidence="1" id="KW-0285">Flavoprotein</keyword>
<organism evidence="5 6">
    <name type="scientific">Kordiimonas sediminis</name>
    <dbReference type="NCBI Taxonomy" id="1735581"/>
    <lineage>
        <taxon>Bacteria</taxon>
        <taxon>Pseudomonadati</taxon>
        <taxon>Pseudomonadota</taxon>
        <taxon>Alphaproteobacteria</taxon>
        <taxon>Kordiimonadales</taxon>
        <taxon>Kordiimonadaceae</taxon>
        <taxon>Kordiimonas</taxon>
    </lineage>
</organism>
<evidence type="ECO:0000256" key="3">
    <source>
        <dbReference type="ARBA" id="ARBA00023002"/>
    </source>
</evidence>
<evidence type="ECO:0000313" key="5">
    <source>
        <dbReference type="EMBL" id="GHF12165.1"/>
    </source>
</evidence>
<protein>
    <submittedName>
        <fullName evidence="5">Oxidoreductase</fullName>
    </submittedName>
</protein>
<dbReference type="Proteomes" id="UP000630923">
    <property type="component" value="Unassembled WGS sequence"/>
</dbReference>
<dbReference type="InterPro" id="IPR050627">
    <property type="entry name" value="Nitroreductase/BluB"/>
</dbReference>
<dbReference type="SUPFAM" id="SSF55469">
    <property type="entry name" value="FMN-dependent nitroreductase-like"/>
    <property type="match status" value="1"/>
</dbReference>
<keyword evidence="2" id="KW-0288">FMN</keyword>
<name>A0A919AJA4_9PROT</name>
<reference evidence="5" key="1">
    <citation type="journal article" date="2014" name="Int. J. Syst. Evol. Microbiol.">
        <title>Complete genome sequence of Corynebacterium casei LMG S-19264T (=DSM 44701T), isolated from a smear-ripened cheese.</title>
        <authorList>
            <consortium name="US DOE Joint Genome Institute (JGI-PGF)"/>
            <person name="Walter F."/>
            <person name="Albersmeier A."/>
            <person name="Kalinowski J."/>
            <person name="Ruckert C."/>
        </authorList>
    </citation>
    <scope>NUCLEOTIDE SEQUENCE</scope>
    <source>
        <strain evidence="5">KCTC 42590</strain>
    </source>
</reference>
<dbReference type="Pfam" id="PF00881">
    <property type="entry name" value="Nitroreductase"/>
    <property type="match status" value="1"/>
</dbReference>
<dbReference type="PANTHER" id="PTHR23026:SF90">
    <property type="entry name" value="IODOTYROSINE DEIODINASE 1"/>
    <property type="match status" value="1"/>
</dbReference>
<proteinExistence type="predicted"/>
<reference evidence="5" key="2">
    <citation type="submission" date="2020-09" db="EMBL/GenBank/DDBJ databases">
        <authorList>
            <person name="Sun Q."/>
            <person name="Kim S."/>
        </authorList>
    </citation>
    <scope>NUCLEOTIDE SEQUENCE</scope>
    <source>
        <strain evidence="5">KCTC 42590</strain>
    </source>
</reference>
<dbReference type="GO" id="GO:0016491">
    <property type="term" value="F:oxidoreductase activity"/>
    <property type="evidence" value="ECO:0007669"/>
    <property type="project" value="UniProtKB-KW"/>
</dbReference>
<evidence type="ECO:0000313" key="6">
    <source>
        <dbReference type="Proteomes" id="UP000630923"/>
    </source>
</evidence>
<dbReference type="InterPro" id="IPR000415">
    <property type="entry name" value="Nitroreductase-like"/>
</dbReference>